<dbReference type="Proteomes" id="UP001055879">
    <property type="component" value="Linkage Group LG01"/>
</dbReference>
<comment type="caution">
    <text evidence="1">The sequence shown here is derived from an EMBL/GenBank/DDBJ whole genome shotgun (WGS) entry which is preliminary data.</text>
</comment>
<reference evidence="1 2" key="2">
    <citation type="journal article" date="2022" name="Mol. Ecol. Resour.">
        <title>The genomes of chicory, endive, great burdock and yacon provide insights into Asteraceae paleo-polyploidization history and plant inulin production.</title>
        <authorList>
            <person name="Fan W."/>
            <person name="Wang S."/>
            <person name="Wang H."/>
            <person name="Wang A."/>
            <person name="Jiang F."/>
            <person name="Liu H."/>
            <person name="Zhao H."/>
            <person name="Xu D."/>
            <person name="Zhang Y."/>
        </authorList>
    </citation>
    <scope>NUCLEOTIDE SEQUENCE [LARGE SCALE GENOMIC DNA]</scope>
    <source>
        <strain evidence="2">cv. Niubang</strain>
    </source>
</reference>
<dbReference type="EMBL" id="CM042047">
    <property type="protein sequence ID" value="KAI3769824.1"/>
    <property type="molecule type" value="Genomic_DNA"/>
</dbReference>
<protein>
    <submittedName>
        <fullName evidence="1">Uncharacterized protein</fullName>
    </submittedName>
</protein>
<evidence type="ECO:0000313" key="1">
    <source>
        <dbReference type="EMBL" id="KAI3769824.1"/>
    </source>
</evidence>
<evidence type="ECO:0000313" key="2">
    <source>
        <dbReference type="Proteomes" id="UP001055879"/>
    </source>
</evidence>
<sequence length="78" mass="9023">MATMVNLWICELTKLRDKIQSEKKQKKQTNLFLKSQQQEEVESTKSRAKSASVLPAATAEKELSEETVFWLMDRFSPC</sequence>
<name>A0ACB9FER8_ARCLA</name>
<keyword evidence="2" id="KW-1185">Reference proteome</keyword>
<reference evidence="2" key="1">
    <citation type="journal article" date="2022" name="Mol. Ecol. Resour.">
        <title>The genomes of chicory, endive, great burdock and yacon provide insights into Asteraceae palaeo-polyploidization history and plant inulin production.</title>
        <authorList>
            <person name="Fan W."/>
            <person name="Wang S."/>
            <person name="Wang H."/>
            <person name="Wang A."/>
            <person name="Jiang F."/>
            <person name="Liu H."/>
            <person name="Zhao H."/>
            <person name="Xu D."/>
            <person name="Zhang Y."/>
        </authorList>
    </citation>
    <scope>NUCLEOTIDE SEQUENCE [LARGE SCALE GENOMIC DNA]</scope>
    <source>
        <strain evidence="2">cv. Niubang</strain>
    </source>
</reference>
<gene>
    <name evidence="1" type="ORF">L6452_00937</name>
</gene>
<proteinExistence type="predicted"/>
<organism evidence="1 2">
    <name type="scientific">Arctium lappa</name>
    <name type="common">Greater burdock</name>
    <name type="synonym">Lappa major</name>
    <dbReference type="NCBI Taxonomy" id="4217"/>
    <lineage>
        <taxon>Eukaryota</taxon>
        <taxon>Viridiplantae</taxon>
        <taxon>Streptophyta</taxon>
        <taxon>Embryophyta</taxon>
        <taxon>Tracheophyta</taxon>
        <taxon>Spermatophyta</taxon>
        <taxon>Magnoliopsida</taxon>
        <taxon>eudicotyledons</taxon>
        <taxon>Gunneridae</taxon>
        <taxon>Pentapetalae</taxon>
        <taxon>asterids</taxon>
        <taxon>campanulids</taxon>
        <taxon>Asterales</taxon>
        <taxon>Asteraceae</taxon>
        <taxon>Carduoideae</taxon>
        <taxon>Cardueae</taxon>
        <taxon>Arctiinae</taxon>
        <taxon>Arctium</taxon>
    </lineage>
</organism>
<accession>A0ACB9FER8</accession>